<evidence type="ECO:0000256" key="7">
    <source>
        <dbReference type="HAMAP-Rule" id="MF_02065"/>
    </source>
</evidence>
<dbReference type="Gene3D" id="3.30.160.60">
    <property type="entry name" value="Classic Zinc Finger"/>
    <property type="match status" value="1"/>
</dbReference>
<accession>A0A7G7W4U2</accession>
<evidence type="ECO:0000256" key="6">
    <source>
        <dbReference type="ARBA" id="ARBA00023316"/>
    </source>
</evidence>
<keyword evidence="9" id="KW-1185">Reference proteome</keyword>
<comment type="function">
    <text evidence="7">Functions as a peptidoglycan terminase that cleaves nascent peptidoglycan strands endolytically to terminate their elongation.</text>
</comment>
<name>A0A7G7W4U2_9BACT</name>
<dbReference type="HAMAP" id="MF_02065">
    <property type="entry name" value="MltG"/>
    <property type="match status" value="1"/>
</dbReference>
<comment type="similarity">
    <text evidence="7">Belongs to the transglycosylase MltG family.</text>
</comment>
<evidence type="ECO:0000256" key="4">
    <source>
        <dbReference type="ARBA" id="ARBA00023136"/>
    </source>
</evidence>
<keyword evidence="6 7" id="KW-0961">Cell wall biogenesis/degradation</keyword>
<gene>
    <name evidence="7 8" type="primary">mltG</name>
    <name evidence="8" type="ORF">H4317_14625</name>
</gene>
<comment type="subcellular location">
    <subcellularLocation>
        <location evidence="7">Cell membrane</location>
        <topology evidence="7">Single-pass membrane protein</topology>
    </subcellularLocation>
</comment>
<protein>
    <recommendedName>
        <fullName evidence="7">Endolytic murein transglycosylase</fullName>
        <ecNumber evidence="7">4.2.2.29</ecNumber>
    </recommendedName>
    <alternativeName>
        <fullName evidence="7">Peptidoglycan lytic transglycosylase</fullName>
    </alternativeName>
    <alternativeName>
        <fullName evidence="7">Peptidoglycan polymerization terminase</fullName>
    </alternativeName>
</protein>
<dbReference type="EMBL" id="CP060202">
    <property type="protein sequence ID" value="QNH61385.1"/>
    <property type="molecule type" value="Genomic_DNA"/>
</dbReference>
<sequence length="358" mass="41000">MAKTRIDYKAKALKRRNRFAYITGISGLLLITFSYYFYQVFFTPNVETKGKPTYVVVRRGETAKAVLDSIEATGVIVDKLSLRFVAKLMKYDKLVKPGRYELKEGYTNRQLINDLRTGSNKLPLMLTFQNIRLREDLARKLATTIDARPGQFDSLLSSPGYTKSLGFDTTSVLTMFIPNTYELAWNTSADNLMQRMKKEYEKFWTPARDAKRKQLNLSRAEVSTLASIVEAEQQQHADERPRVAGVYLNRLRRGMKLQADPTVVYANKDFTIKRVLNVHLTKDSPYNTYKYKGLPPGPINLPSIASIDAVLNPESHDYLYFCAKEDFSGYHAFARNEQEHLVNARRYQAALSRAGIMK</sequence>
<dbReference type="EC" id="4.2.2.29" evidence="7"/>
<evidence type="ECO:0000256" key="1">
    <source>
        <dbReference type="ARBA" id="ARBA00022475"/>
    </source>
</evidence>
<dbReference type="GO" id="GO:0009252">
    <property type="term" value="P:peptidoglycan biosynthetic process"/>
    <property type="evidence" value="ECO:0007669"/>
    <property type="project" value="UniProtKB-UniRule"/>
</dbReference>
<evidence type="ECO:0000313" key="8">
    <source>
        <dbReference type="EMBL" id="QNH61385.1"/>
    </source>
</evidence>
<keyword evidence="1 7" id="KW-1003">Cell membrane</keyword>
<dbReference type="InterPro" id="IPR003770">
    <property type="entry name" value="MLTG-like"/>
</dbReference>
<dbReference type="NCBIfam" id="TIGR00247">
    <property type="entry name" value="endolytic transglycosylase MltG"/>
    <property type="match status" value="1"/>
</dbReference>
<dbReference type="PANTHER" id="PTHR30518">
    <property type="entry name" value="ENDOLYTIC MUREIN TRANSGLYCOSYLASE"/>
    <property type="match status" value="1"/>
</dbReference>
<keyword evidence="4 7" id="KW-0472">Membrane</keyword>
<dbReference type="GO" id="GO:0005886">
    <property type="term" value="C:plasma membrane"/>
    <property type="evidence" value="ECO:0007669"/>
    <property type="project" value="UniProtKB-SubCell"/>
</dbReference>
<keyword evidence="3 7" id="KW-1133">Transmembrane helix</keyword>
<evidence type="ECO:0000313" key="9">
    <source>
        <dbReference type="Proteomes" id="UP000515489"/>
    </source>
</evidence>
<organism evidence="8 9">
    <name type="scientific">Hymenobacter sediminicola</name>
    <dbReference type="NCBI Taxonomy" id="2761579"/>
    <lineage>
        <taxon>Bacteria</taxon>
        <taxon>Pseudomonadati</taxon>
        <taxon>Bacteroidota</taxon>
        <taxon>Cytophagia</taxon>
        <taxon>Cytophagales</taxon>
        <taxon>Hymenobacteraceae</taxon>
        <taxon>Hymenobacter</taxon>
    </lineage>
</organism>
<dbReference type="Pfam" id="PF02618">
    <property type="entry name" value="YceG"/>
    <property type="match status" value="1"/>
</dbReference>
<evidence type="ECO:0000256" key="2">
    <source>
        <dbReference type="ARBA" id="ARBA00022692"/>
    </source>
</evidence>
<proteinExistence type="inferred from homology"/>
<dbReference type="Gene3D" id="3.30.1490.480">
    <property type="entry name" value="Endolytic murein transglycosylase"/>
    <property type="match status" value="1"/>
</dbReference>
<keyword evidence="2 7" id="KW-0812">Transmembrane</keyword>
<reference evidence="8 9" key="1">
    <citation type="submission" date="2020-08" db="EMBL/GenBank/DDBJ databases">
        <title>Hymenobacter sp. S2-20-2 genome sequencing.</title>
        <authorList>
            <person name="Jin L."/>
        </authorList>
    </citation>
    <scope>NUCLEOTIDE SEQUENCE [LARGE SCALE GENOMIC DNA]</scope>
    <source>
        <strain evidence="8 9">S2-20-2</strain>
    </source>
</reference>
<keyword evidence="5 7" id="KW-0456">Lyase</keyword>
<dbReference type="GO" id="GO:0071555">
    <property type="term" value="P:cell wall organization"/>
    <property type="evidence" value="ECO:0007669"/>
    <property type="project" value="UniProtKB-KW"/>
</dbReference>
<dbReference type="AlphaFoldDB" id="A0A7G7W4U2"/>
<dbReference type="RefSeq" id="WP_185887315.1">
    <property type="nucleotide sequence ID" value="NZ_CP060202.1"/>
</dbReference>
<feature type="transmembrane region" description="Helical" evidence="7">
    <location>
        <begin position="20"/>
        <end position="38"/>
    </location>
</feature>
<dbReference type="PANTHER" id="PTHR30518:SF2">
    <property type="entry name" value="ENDOLYTIC MUREIN TRANSGLYCOSYLASE"/>
    <property type="match status" value="1"/>
</dbReference>
<feature type="site" description="Important for catalytic activity" evidence="7">
    <location>
        <position position="232"/>
    </location>
</feature>
<comment type="catalytic activity">
    <reaction evidence="7">
        <text>a peptidoglycan chain = a peptidoglycan chain with N-acetyl-1,6-anhydromuramyl-[peptide] at the reducing end + a peptidoglycan chain with N-acetylglucosamine at the non-reducing end.</text>
        <dbReference type="EC" id="4.2.2.29"/>
    </reaction>
</comment>
<dbReference type="Proteomes" id="UP000515489">
    <property type="component" value="Chromosome"/>
</dbReference>
<dbReference type="CDD" id="cd08010">
    <property type="entry name" value="MltG_like"/>
    <property type="match status" value="1"/>
</dbReference>
<dbReference type="KEGG" id="hsk:H4317_14625"/>
<dbReference type="GO" id="GO:0008932">
    <property type="term" value="F:lytic endotransglycosylase activity"/>
    <property type="evidence" value="ECO:0007669"/>
    <property type="project" value="UniProtKB-UniRule"/>
</dbReference>
<evidence type="ECO:0000256" key="3">
    <source>
        <dbReference type="ARBA" id="ARBA00022989"/>
    </source>
</evidence>
<evidence type="ECO:0000256" key="5">
    <source>
        <dbReference type="ARBA" id="ARBA00023239"/>
    </source>
</evidence>